<keyword evidence="2" id="KW-1185">Reference proteome</keyword>
<dbReference type="VEuPathDB" id="FungiDB:C7M61_003668"/>
<dbReference type="RefSeq" id="XP_024712678.1">
    <property type="nucleotide sequence ID" value="XM_024859004.1"/>
</dbReference>
<sequence>MYPRYSSKIKSLIHGDSVRKPATGSLPPLYRNFSRLPKSFNSFTISRSNLVRDFISDQFERFRYKEEHPRNNGQDVLLEWFAKLQFEADFADDLNAVRKQKIRPSCWTNEQRYVVMSDFPADASLADLLSRVRGGKLERVVLGKHPEPHLELYFLDYKAANAFSRFAATGLFIINGKKPLIGRKVPEKRIEPVQDLVRVAAERMNASRVLRLQSPIEVPAISSKAQERFPRPRQWFVKTFDMEDIRKDLSQYGTIVEIKPVISQGIAVSVHFTSISELLLALRSIGIYDSLHWHKYKEWSISFSPDPADTPCFNV</sequence>
<dbReference type="Proteomes" id="UP000241107">
    <property type="component" value="Unassembled WGS sequence"/>
</dbReference>
<organism evidence="1 2">
    <name type="scientific">Candidozyma pseudohaemuli</name>
    <dbReference type="NCBI Taxonomy" id="418784"/>
    <lineage>
        <taxon>Eukaryota</taxon>
        <taxon>Fungi</taxon>
        <taxon>Dikarya</taxon>
        <taxon>Ascomycota</taxon>
        <taxon>Saccharomycotina</taxon>
        <taxon>Pichiomycetes</taxon>
        <taxon>Metschnikowiaceae</taxon>
        <taxon>Candidozyma</taxon>
    </lineage>
</organism>
<gene>
    <name evidence="1" type="ORF">C7M61_003668</name>
</gene>
<dbReference type="STRING" id="418784.A0A2P7YLJ2"/>
<accession>A0A2P7YLJ2</accession>
<comment type="caution">
    <text evidence="1">The sequence shown here is derived from an EMBL/GenBank/DDBJ whole genome shotgun (WGS) entry which is preliminary data.</text>
</comment>
<evidence type="ECO:0000313" key="1">
    <source>
        <dbReference type="EMBL" id="PSK36805.1"/>
    </source>
</evidence>
<proteinExistence type="predicted"/>
<dbReference type="GeneID" id="36567056"/>
<dbReference type="AlphaFoldDB" id="A0A2P7YLJ2"/>
<evidence type="ECO:0008006" key="3">
    <source>
        <dbReference type="Google" id="ProtNLM"/>
    </source>
</evidence>
<protein>
    <recommendedName>
        <fullName evidence="3">RRM domain-containing protein</fullName>
    </recommendedName>
</protein>
<dbReference type="OrthoDB" id="4073963at2759"/>
<reference evidence="1 2" key="1">
    <citation type="submission" date="2018-03" db="EMBL/GenBank/DDBJ databases">
        <title>Candida pseudohaemulonii genome assembly and annotation.</title>
        <authorList>
            <person name="Munoz J.F."/>
            <person name="Gade L.G."/>
            <person name="Chow N.A."/>
            <person name="Litvintseva A.P."/>
            <person name="Loparev V.N."/>
            <person name="Cuomo C.A."/>
        </authorList>
    </citation>
    <scope>NUCLEOTIDE SEQUENCE [LARGE SCALE GENOMIC DNA]</scope>
    <source>
        <strain evidence="1 2">B12108</strain>
    </source>
</reference>
<dbReference type="EMBL" id="PYFQ01000010">
    <property type="protein sequence ID" value="PSK36805.1"/>
    <property type="molecule type" value="Genomic_DNA"/>
</dbReference>
<name>A0A2P7YLJ2_9ASCO</name>
<evidence type="ECO:0000313" key="2">
    <source>
        <dbReference type="Proteomes" id="UP000241107"/>
    </source>
</evidence>